<dbReference type="Proteomes" id="UP001652542">
    <property type="component" value="Unassembled WGS sequence"/>
</dbReference>
<sequence length="60" mass="5954">MTRLLLAALIGAGLIWAYTVINPSARTSVGLPQAGGGVLSGPPARGMAQGIGNLASRVLP</sequence>
<reference evidence="1 2" key="1">
    <citation type="submission" date="2022-10" db="EMBL/GenBank/DDBJ databases">
        <title>Defluviimonas sp. nov., isolated from ocean surface water.</title>
        <authorList>
            <person name="He W."/>
            <person name="Wang L."/>
            <person name="Zhang D.-F."/>
        </authorList>
    </citation>
    <scope>NUCLEOTIDE SEQUENCE [LARGE SCALE GENOMIC DNA]</scope>
    <source>
        <strain evidence="1 2">WL0002</strain>
    </source>
</reference>
<protein>
    <submittedName>
        <fullName evidence="1">Uncharacterized protein</fullName>
    </submittedName>
</protein>
<keyword evidence="2" id="KW-1185">Reference proteome</keyword>
<dbReference type="EMBL" id="JAOWKY010000001">
    <property type="protein sequence ID" value="MCV2868366.1"/>
    <property type="molecule type" value="Genomic_DNA"/>
</dbReference>
<name>A0ABT2ZC73_9RHOB</name>
<organism evidence="1 2">
    <name type="scientific">Albidovulum marisflavi</name>
    <dbReference type="NCBI Taxonomy" id="2984159"/>
    <lineage>
        <taxon>Bacteria</taxon>
        <taxon>Pseudomonadati</taxon>
        <taxon>Pseudomonadota</taxon>
        <taxon>Alphaproteobacteria</taxon>
        <taxon>Rhodobacterales</taxon>
        <taxon>Paracoccaceae</taxon>
        <taxon>Albidovulum</taxon>
    </lineage>
</organism>
<evidence type="ECO:0000313" key="2">
    <source>
        <dbReference type="Proteomes" id="UP001652542"/>
    </source>
</evidence>
<evidence type="ECO:0000313" key="1">
    <source>
        <dbReference type="EMBL" id="MCV2868366.1"/>
    </source>
</evidence>
<dbReference type="RefSeq" id="WP_263733980.1">
    <property type="nucleotide sequence ID" value="NZ_JAOWKY010000001.1"/>
</dbReference>
<gene>
    <name evidence="1" type="ORF">OEW28_06960</name>
</gene>
<comment type="caution">
    <text evidence="1">The sequence shown here is derived from an EMBL/GenBank/DDBJ whole genome shotgun (WGS) entry which is preliminary data.</text>
</comment>
<proteinExistence type="predicted"/>
<accession>A0ABT2ZC73</accession>